<feature type="region of interest" description="Disordered" evidence="2">
    <location>
        <begin position="1781"/>
        <end position="1801"/>
    </location>
</feature>
<feature type="region of interest" description="Disordered" evidence="2">
    <location>
        <begin position="3047"/>
        <end position="3066"/>
    </location>
</feature>
<evidence type="ECO:0000313" key="4">
    <source>
        <dbReference type="EMBL" id="KAK4815418.1"/>
    </source>
</evidence>
<feature type="compositionally biased region" description="Polar residues" evidence="2">
    <location>
        <begin position="1781"/>
        <end position="1790"/>
    </location>
</feature>
<organism evidence="4 5">
    <name type="scientific">Mycteria americana</name>
    <name type="common">Wood stork</name>
    <dbReference type="NCBI Taxonomy" id="33587"/>
    <lineage>
        <taxon>Eukaryota</taxon>
        <taxon>Metazoa</taxon>
        <taxon>Chordata</taxon>
        <taxon>Craniata</taxon>
        <taxon>Vertebrata</taxon>
        <taxon>Euteleostomi</taxon>
        <taxon>Archelosauria</taxon>
        <taxon>Archosauria</taxon>
        <taxon>Dinosauria</taxon>
        <taxon>Saurischia</taxon>
        <taxon>Theropoda</taxon>
        <taxon>Coelurosauria</taxon>
        <taxon>Aves</taxon>
        <taxon>Neognathae</taxon>
        <taxon>Neoaves</taxon>
        <taxon>Aequornithes</taxon>
        <taxon>Ciconiiformes</taxon>
        <taxon>Ciconiidae</taxon>
        <taxon>Mycteria</taxon>
    </lineage>
</organism>
<keyword evidence="5" id="KW-1185">Reference proteome</keyword>
<gene>
    <name evidence="4" type="ORF">QYF61_001406</name>
</gene>
<keyword evidence="1" id="KW-0175">Coiled coil</keyword>
<dbReference type="GO" id="GO:0060271">
    <property type="term" value="P:cilium assembly"/>
    <property type="evidence" value="ECO:0007669"/>
    <property type="project" value="TreeGrafter"/>
</dbReference>
<feature type="domain" description="Reverse transcriptase" evidence="3">
    <location>
        <begin position="769"/>
        <end position="896"/>
    </location>
</feature>
<dbReference type="Proteomes" id="UP001333110">
    <property type="component" value="Unassembled WGS sequence"/>
</dbReference>
<feature type="non-terminal residue" evidence="4">
    <location>
        <position position="1"/>
    </location>
</feature>
<evidence type="ECO:0000256" key="2">
    <source>
        <dbReference type="SAM" id="MobiDB-lite"/>
    </source>
</evidence>
<sequence length="3175" mass="359897">GFIRMEIKLDVLISTCIKQRKPWPRISWIGQEKEAVFLLDDKHINEINLASGKTKKKIPRLQSLLKNVVVLTTSRNGAWLAGILTTGELFLWNKDQDCLKIVPAIEESRKVVAAAQECLMRLYLYVSGDGRKALLTTPTACVFLWESTEHENTSSYKNSPSGRWTQILPDESVMLPSTEEKEVGVHAAFIQNEILGDCCLCSFVFYSGECLVLTFLILRWHENSFKYVSSLPYQIHWVQQTCSLVNLVPPCLSVKSRGALLCAFARDGLLLAVAVNQTDPKATQILFLNTLNFVTVSGSLKGCSSKNSIVPSKFIRSYWVGDMTWTSDSLFLACMLKRGSLVLLTCMGELLTVVTSGCSVEFGPAEFIPFHPLITYRQQHSFCQDSSQSLGSSASESDLMRQRFSVASHSRLPYLVVSDGYMITVLRFPNNLSPSGFIRSLLLDSTQRLENIRRNLLNSKSKGRPLCLRSLLSLKASLLKHAQNQSSIFSTIPKFLEEDTTEMSEKTMDLLDYEEESDDEKQFCNSPSSFYSQRIHSFVSKGDEGHLEFASMFDTIHAKDNTEEKDKLSVELHSIQKNLLAAWQIGISKNMEEKDTLLNYTVNCIIHFFNILQFVKCSLLNQGASLNKSMKNTQWMHCVLKYFQQCLTVLYWHSRASLTGHVAKLTLQTLKLMLIQQQDQLFSKNLLACFCLLKMVSHTLSSVCILQYENFFASPRGNSLVELDSLTVPIFLVLDESTTQQFSSLKSLLREPPRAVNHDAKTEKRSCLTNLISFYDKVTCLVDEGKAVDVVYLDFSKAFDTVSHSILLEKLAARGFDRRTLSWGSVWGPGLFNAFINVLDEGIKCTLSEFADDAKLGGSVDLLEGRKALQRDLDRLDQWPKANCTRFNKAKCWVLHLGHSNPMQRYRLGEEWLESCPAEKDLGMLVNSRLNVSQQCAQVAKKAKSILVCIRNSVASRTREVIVPLYSALVRPHLEYCVQFWAPHYKRDIEVPEHVQRRATKPVKGLEQKSYEERLRELGLFSLEKRRLRGDLIAFYSYLKGGCREVGVGLFSQVTSDRTRGNGLKLIVLWRLLYKKVVWYHMQLNRKVNKNAEEESVVSSLLSHIQATLQSSGATLEQHLKINSVSGEEKFLLGSYRESVDIWKRSLCEVKAKGGKRTCFLQSRYYLAILFCHLYQYNLCEAQGLCDHLVGEILRRSQLSVRQMEKFSDTKYFQHELWMIADVHTETAMAVIRSMARFMAAYFTNQLLYIFPPHNVDILHPLHIKQDLSPRIIPLQHCLVTRAVRDQNLSSVWTAEYALDLFFIGGLIPEAVWLTHRLGDWKVSVSIGVAYQLYCQNSDGFSRPKNTEHHLPLSLSPMQTFQEKLQSLLGQPVTSEISGGIQYKQFTDPIEEEDANVLYSSIQELLKAAVMADADILSETFQLLMDSAKDLSRKLYGLVPDGLYLPAPPLYCPQPASLSEEDCNDILLKIERENRQKLSGILQRIILLFRAAHCSCPAAQWYIAQLKWARKVMQKIRMKGSLPSLSPFPETLLRYSNFRTVFYRSASSGDHQFDDITCKILGWFRELCALCWMFHVRERLSDNCRRYQTARENINNQKDLKKNEYDASTVEHCLNAVEWACRMLPFCRFMNVEELVQDVILSLLGELPPVKKVAEIFVKAFPNPEDIRVPLRDKYHGLQQRLRHSIVKGPDSEEMMSIVIQATEKVRMKALRRVIRNIGPIEINIWEPEEEGAADDEEHCYDRFSLGTSLSRSTLTDLGNPQAYSDADTADTLSDALLSEGSSVQTPSLQRDNDHQRQGEISSKNATCKIKALNCKTKHKDKTYGKGRHNQCNLPIVGAWEFERDDDEYVVFLELFLSYILERDLVKYSDLGIPFLTSFSGLLREHELNSLFFDVHTTLKRRQSKTRSQSVFRAGSCYTVTLASCDPETVSVYSENQNILENPTIVQSTVQTTEPSVCNLMKRLNEGLFSLKHKSIYRAQSDNQGVTFAPASQTFPNHTFCSLQTQATSKYIYKTVDIVDIVPGEELAIELMGKLSNIAKLLEWMIRWSDKRLLCGSNKRDSLEEILPVIHVKTSAAAVLTSLWLLEQLYRDGSQAKSIKYKSLDNQYLKEFASLSEAQSRTEKESSMDEGSSMVANPPLDVQSVQAYDDLCDTSFGMSTKSKCFDKKEINHGNYSVPHMTEDLNEVGPFVQEELDVTSESGEFFEELYETPKSSNSSVKIKPVEHQRGKASYHPCIEASNYYEYSEGGYKNLRVQMHLFIFQHVSISNVDSPQEDQKVEKTKEGKGEQNAMTEVVTSTISHSFSLEQDVEIPSNTEISLSDGQPSQTIVSTMSSVASNTSICAKKQDVKKEVPSEEKLNTSETVRQMLQDEMFKLVQLQQINFMSLMQIVQSSFANLPDVQQILQQYQSVHLEGHQPAEGNGSLKTQLPTQEDKGQPGQKSFDFQPASNLRGESNNGHIKNHLDVNVSLSLLESHSRETGFMPPSQDLHSSAPAKPLHLLAPPSHIQKTPKLIPIEKNVNYSNRFPLLKLESGYHFKPAFLHAREVSSAFARPPPVPRVAWSSSDSLWNHQSSYTPRKSKSTADLNMSRYDPEIPRQLHEEEKRWAETVHEGPPKHLNLDQYERQQEVAPQQQFSANVNTDKALITQNLAGIPLLHLQLDPLPRLPSVVRQPITTTLIPAKPVTKETDCRETLQHTGISLLHANLPQKKKAPKLIPHQDLIAFEQRHQHRTVPSTSFGQDQTEPIQLLKTDVEPFELRDVQSNRKRQAILLKQKRRDKKQMKEEEKKKPSVSFCPDDSIISISDTVMVVESGTGDQQAKSTSYLQDDFFISMGKGQNAIHSLKLALEKYWLAKLCRNINKEIKTPIVYYHILDTMGEAITTSADLHYMASTGKKPAETQDASTNTHPVLKSYQDVGISAGNEVSEVQKNESVMSVPVSESSSAPWVLLPDMYLNLRFPTEVNERPLPSFLSDAPDLSEREYISVIDIEDGDILNNLPTIPESAEERAPAQQSEKFEIPSTTKLHHMAASVTNAIPPEALQKKDDHLKNVSSQVQKEDKKSDSARDSVTWNIVHEDDRTFPSSGLPSKVIGKEYFSTKQQEMDMQLQTLQNITENMEEDFRNTRLLVKIIEDFEMAANSDLGAHPSFSEDARIIDDGMCSVNRRIVNLQLNMKLD</sequence>
<dbReference type="GO" id="GO:0035869">
    <property type="term" value="C:ciliary transition zone"/>
    <property type="evidence" value="ECO:0007669"/>
    <property type="project" value="TreeGrafter"/>
</dbReference>
<evidence type="ECO:0000313" key="5">
    <source>
        <dbReference type="Proteomes" id="UP001333110"/>
    </source>
</evidence>
<feature type="region of interest" description="Disordered" evidence="2">
    <location>
        <begin position="2416"/>
        <end position="2460"/>
    </location>
</feature>
<protein>
    <recommendedName>
        <fullName evidence="3">Reverse transcriptase domain-containing protein</fullName>
    </recommendedName>
</protein>
<dbReference type="InterPro" id="IPR028236">
    <property type="entry name" value="CPLANE1"/>
</dbReference>
<evidence type="ECO:0000259" key="3">
    <source>
        <dbReference type="Pfam" id="PF00078"/>
    </source>
</evidence>
<dbReference type="EMBL" id="JAUNZN010000009">
    <property type="protein sequence ID" value="KAK4815418.1"/>
    <property type="molecule type" value="Genomic_DNA"/>
</dbReference>
<evidence type="ECO:0000256" key="1">
    <source>
        <dbReference type="SAM" id="Coils"/>
    </source>
</evidence>
<feature type="compositionally biased region" description="Polar residues" evidence="2">
    <location>
        <begin position="2447"/>
        <end position="2459"/>
    </location>
</feature>
<accession>A0AAN7S1V0</accession>
<dbReference type="Pfam" id="PF00078">
    <property type="entry name" value="RVT_1"/>
    <property type="match status" value="1"/>
</dbReference>
<name>A0AAN7S1V0_MYCAM</name>
<feature type="region of interest" description="Disordered" evidence="2">
    <location>
        <begin position="2773"/>
        <end position="2793"/>
    </location>
</feature>
<feature type="compositionally biased region" description="Basic and acidic residues" evidence="2">
    <location>
        <begin position="3055"/>
        <end position="3065"/>
    </location>
</feature>
<feature type="region of interest" description="Disordered" evidence="2">
    <location>
        <begin position="2271"/>
        <end position="2290"/>
    </location>
</feature>
<proteinExistence type="predicted"/>
<dbReference type="InterPro" id="IPR000477">
    <property type="entry name" value="RT_dom"/>
</dbReference>
<dbReference type="PANTHER" id="PTHR14492:SF4">
    <property type="entry name" value="CILIOGENESIS AND PLANAR POLARITY EFFECTOR 1"/>
    <property type="match status" value="1"/>
</dbReference>
<dbReference type="PANTHER" id="PTHR14492">
    <property type="entry name" value="JBTS17"/>
    <property type="match status" value="1"/>
</dbReference>
<reference evidence="4 5" key="1">
    <citation type="journal article" date="2023" name="J. Hered.">
        <title>Chromosome-level genome of the wood stork (Mycteria americana) provides insight into avian chromosome evolution.</title>
        <authorList>
            <person name="Flamio R. Jr."/>
            <person name="Ramstad K.M."/>
        </authorList>
    </citation>
    <scope>NUCLEOTIDE SEQUENCE [LARGE SCALE GENOMIC DNA]</scope>
    <source>
        <strain evidence="4">JAX WOST 10</strain>
    </source>
</reference>
<feature type="compositionally biased region" description="Basic and acidic residues" evidence="2">
    <location>
        <begin position="2275"/>
        <end position="2287"/>
    </location>
</feature>
<comment type="caution">
    <text evidence="4">The sequence shown here is derived from an EMBL/GenBank/DDBJ whole genome shotgun (WGS) entry which is preliminary data.</text>
</comment>
<feature type="coiled-coil region" evidence="1">
    <location>
        <begin position="1577"/>
        <end position="1604"/>
    </location>
</feature>